<dbReference type="PANTHER" id="PTHR15081">
    <property type="entry name" value="NUCLEAR AUTOANTIGENIC SPERM PROTEIN NASP -RELATED"/>
    <property type="match status" value="1"/>
</dbReference>
<dbReference type="Proteomes" id="UP000001996">
    <property type="component" value="Unassembled WGS sequence"/>
</dbReference>
<dbReference type="EMBL" id="CH981525">
    <property type="protein sequence ID" value="EDK43646.1"/>
    <property type="molecule type" value="Genomic_DNA"/>
</dbReference>
<dbReference type="GO" id="GO:0006335">
    <property type="term" value="P:DNA replication-dependent chromatin assembly"/>
    <property type="evidence" value="ECO:0007669"/>
    <property type="project" value="TreeGrafter"/>
</dbReference>
<dbReference type="GO" id="GO:0005654">
    <property type="term" value="C:nucleoplasm"/>
    <property type="evidence" value="ECO:0007669"/>
    <property type="project" value="TreeGrafter"/>
</dbReference>
<feature type="compositionally biased region" description="Acidic residues" evidence="3">
    <location>
        <begin position="118"/>
        <end position="132"/>
    </location>
</feature>
<dbReference type="GO" id="GO:0042393">
    <property type="term" value="F:histone binding"/>
    <property type="evidence" value="ECO:0007669"/>
    <property type="project" value="TreeGrafter"/>
</dbReference>
<dbReference type="AlphaFoldDB" id="A5DWT8"/>
<evidence type="ECO:0000256" key="2">
    <source>
        <dbReference type="ARBA" id="ARBA00022803"/>
    </source>
</evidence>
<gene>
    <name evidence="5" type="ORF">LELG_01825</name>
</gene>
<dbReference type="eggNOG" id="KOG4563">
    <property type="taxonomic scope" value="Eukaryota"/>
</dbReference>
<dbReference type="InParanoid" id="A5DWT8"/>
<dbReference type="InterPro" id="IPR051730">
    <property type="entry name" value="NASP-like"/>
</dbReference>
<evidence type="ECO:0000256" key="1">
    <source>
        <dbReference type="ARBA" id="ARBA00022737"/>
    </source>
</evidence>
<feature type="compositionally biased region" description="Basic and acidic residues" evidence="3">
    <location>
        <begin position="395"/>
        <end position="407"/>
    </location>
</feature>
<reference evidence="5 6" key="1">
    <citation type="journal article" date="2009" name="Nature">
        <title>Evolution of pathogenicity and sexual reproduction in eight Candida genomes.</title>
        <authorList>
            <person name="Butler G."/>
            <person name="Rasmussen M.D."/>
            <person name="Lin M.F."/>
            <person name="Santos M.A."/>
            <person name="Sakthikumar S."/>
            <person name="Munro C.A."/>
            <person name="Rheinbay E."/>
            <person name="Grabherr M."/>
            <person name="Forche A."/>
            <person name="Reedy J.L."/>
            <person name="Agrafioti I."/>
            <person name="Arnaud M.B."/>
            <person name="Bates S."/>
            <person name="Brown A.J."/>
            <person name="Brunke S."/>
            <person name="Costanzo M.C."/>
            <person name="Fitzpatrick D.A."/>
            <person name="de Groot P.W."/>
            <person name="Harris D."/>
            <person name="Hoyer L.L."/>
            <person name="Hube B."/>
            <person name="Klis F.M."/>
            <person name="Kodira C."/>
            <person name="Lennard N."/>
            <person name="Logue M.E."/>
            <person name="Martin R."/>
            <person name="Neiman A.M."/>
            <person name="Nikolaou E."/>
            <person name="Quail M.A."/>
            <person name="Quinn J."/>
            <person name="Santos M.C."/>
            <person name="Schmitzberger F.F."/>
            <person name="Sherlock G."/>
            <person name="Shah P."/>
            <person name="Silverstein K.A."/>
            <person name="Skrzypek M.S."/>
            <person name="Soll D."/>
            <person name="Staggs R."/>
            <person name="Stansfield I."/>
            <person name="Stumpf M.P."/>
            <person name="Sudbery P.E."/>
            <person name="Srikantha T."/>
            <person name="Zeng Q."/>
            <person name="Berman J."/>
            <person name="Berriman M."/>
            <person name="Heitman J."/>
            <person name="Gow N.A."/>
            <person name="Lorenz M.C."/>
            <person name="Birren B.W."/>
            <person name="Kellis M."/>
            <person name="Cuomo C.A."/>
        </authorList>
    </citation>
    <scope>NUCLEOTIDE SEQUENCE [LARGE SCALE GENOMIC DNA]</scope>
    <source>
        <strain evidence="6">ATCC 11503 / BCRC 21390 / CBS 2605 / JCM 1781 / NBRC 1676 / NRRL YB-4239</strain>
    </source>
</reference>
<feature type="region of interest" description="Disordered" evidence="3">
    <location>
        <begin position="355"/>
        <end position="407"/>
    </location>
</feature>
<dbReference type="InterPro" id="IPR019544">
    <property type="entry name" value="Tetratricopeptide_SHNi-TPR_dom"/>
</dbReference>
<dbReference type="KEGG" id="lel:PVL30_001797"/>
<protein>
    <recommendedName>
        <fullName evidence="4">Tetratricopeptide SHNi-TPR domain-containing protein</fullName>
    </recommendedName>
</protein>
<feature type="domain" description="Tetratricopeptide SHNi-TPR" evidence="4">
    <location>
        <begin position="216"/>
        <end position="252"/>
    </location>
</feature>
<dbReference type="InterPro" id="IPR011990">
    <property type="entry name" value="TPR-like_helical_dom_sf"/>
</dbReference>
<evidence type="ECO:0000256" key="3">
    <source>
        <dbReference type="SAM" id="MobiDB-lite"/>
    </source>
</evidence>
<feature type="compositionally biased region" description="Acidic residues" evidence="3">
    <location>
        <begin position="97"/>
        <end position="109"/>
    </location>
</feature>
<evidence type="ECO:0000313" key="5">
    <source>
        <dbReference type="EMBL" id="EDK43646.1"/>
    </source>
</evidence>
<dbReference type="STRING" id="379508.A5DWT8"/>
<accession>A5DWT8</accession>
<evidence type="ECO:0000313" key="6">
    <source>
        <dbReference type="Proteomes" id="UP000001996"/>
    </source>
</evidence>
<dbReference type="SUPFAM" id="SSF48452">
    <property type="entry name" value="TPR-like"/>
    <property type="match status" value="1"/>
</dbReference>
<name>A5DWT8_LODEL</name>
<sequence>MADETRTTSYSPEISKLISEGSKAYAVKNYDLAGEKYAEACEKYSETHDGQEDGDLLLLYGKALFQSGVSKSGILGGVKTNDANAVVEGGKGKGEKEGEEDAEAEEENQDNFQFYDAEPVEGEDGKTDDEDKVDTQEGNDGNEEEEEEEEQEEQEEQEEEAEESDFEMAWMILDVARGLFEGQLEKLQKPEFPTPYLAQNSNLKDNQYVTILTKLAETFDLLGEVSLESENFPQAAQDLQKSLDIRLQLYPTLSSLISESHYKLALALEFCVNDDDLRKQAAQHIQMAIKSLEERDAVEEDQEKKKNNAELLGELKDKYKDLLHDPQEEQLNMLKGLLTGSGALGALGGTAGVGAGPITSENTNGNSGSSSSRSSSGNSNVNNLNSLVRKRKPSKDKEGDVKKQKKI</sequence>
<keyword evidence="1" id="KW-0677">Repeat</keyword>
<keyword evidence="2" id="KW-0802">TPR repeat</keyword>
<dbReference type="GO" id="GO:0034080">
    <property type="term" value="P:CENP-A containing chromatin assembly"/>
    <property type="evidence" value="ECO:0007669"/>
    <property type="project" value="TreeGrafter"/>
</dbReference>
<feature type="region of interest" description="Disordered" evidence="3">
    <location>
        <begin position="84"/>
        <end position="165"/>
    </location>
</feature>
<dbReference type="OMA" id="VAWEILD"/>
<organism evidence="5 6">
    <name type="scientific">Lodderomyces elongisporus (strain ATCC 11503 / CBS 2605 / JCM 1781 / NBRC 1676 / NRRL YB-4239)</name>
    <name type="common">Yeast</name>
    <name type="synonym">Saccharomyces elongisporus</name>
    <dbReference type="NCBI Taxonomy" id="379508"/>
    <lineage>
        <taxon>Eukaryota</taxon>
        <taxon>Fungi</taxon>
        <taxon>Dikarya</taxon>
        <taxon>Ascomycota</taxon>
        <taxon>Saccharomycotina</taxon>
        <taxon>Pichiomycetes</taxon>
        <taxon>Debaryomycetaceae</taxon>
        <taxon>Candida/Lodderomyces clade</taxon>
        <taxon>Lodderomyces</taxon>
    </lineage>
</organism>
<dbReference type="HOGENOM" id="CLU_028900_1_0_1"/>
<evidence type="ECO:0000259" key="4">
    <source>
        <dbReference type="Pfam" id="PF10516"/>
    </source>
</evidence>
<dbReference type="PANTHER" id="PTHR15081:SF1">
    <property type="entry name" value="NUCLEAR AUTOANTIGENIC SPERM PROTEIN"/>
    <property type="match status" value="1"/>
</dbReference>
<feature type="compositionally biased region" description="Low complexity" evidence="3">
    <location>
        <begin position="364"/>
        <end position="387"/>
    </location>
</feature>
<dbReference type="Pfam" id="PF10516">
    <property type="entry name" value="SHNi-TPR"/>
    <property type="match status" value="1"/>
</dbReference>
<proteinExistence type="predicted"/>
<keyword evidence="6" id="KW-1185">Reference proteome</keyword>
<dbReference type="VEuPathDB" id="FungiDB:LELG_01825"/>
<dbReference type="OrthoDB" id="5587616at2759"/>
<dbReference type="GeneID" id="5233783"/>
<dbReference type="Gene3D" id="1.25.40.10">
    <property type="entry name" value="Tetratricopeptide repeat domain"/>
    <property type="match status" value="1"/>
</dbReference>
<feature type="compositionally biased region" description="Acidic residues" evidence="3">
    <location>
        <begin position="140"/>
        <end position="165"/>
    </location>
</feature>